<evidence type="ECO:0000313" key="4">
    <source>
        <dbReference type="Proteomes" id="UP000274429"/>
    </source>
</evidence>
<protein>
    <submittedName>
        <fullName evidence="5">Nudix hydrolase domain-containing protein</fullName>
    </submittedName>
</protein>
<dbReference type="STRING" id="6205.A0A0R3WRW7"/>
<reference evidence="5" key="1">
    <citation type="submission" date="2017-02" db="UniProtKB">
        <authorList>
            <consortium name="WormBaseParasite"/>
        </authorList>
    </citation>
    <scope>IDENTIFICATION</scope>
</reference>
<feature type="transmembrane region" description="Helical" evidence="1">
    <location>
        <begin position="101"/>
        <end position="123"/>
    </location>
</feature>
<gene>
    <name evidence="3" type="ORF">TTAC_LOCUS3492</name>
</gene>
<keyword evidence="1" id="KW-0812">Transmembrane</keyword>
<dbReference type="Proteomes" id="UP000274429">
    <property type="component" value="Unassembled WGS sequence"/>
</dbReference>
<keyword evidence="1" id="KW-1133">Transmembrane helix</keyword>
<organism evidence="5">
    <name type="scientific">Hydatigena taeniaeformis</name>
    <name type="common">Feline tapeworm</name>
    <name type="synonym">Taenia taeniaeformis</name>
    <dbReference type="NCBI Taxonomy" id="6205"/>
    <lineage>
        <taxon>Eukaryota</taxon>
        <taxon>Metazoa</taxon>
        <taxon>Spiralia</taxon>
        <taxon>Lophotrochozoa</taxon>
        <taxon>Platyhelminthes</taxon>
        <taxon>Cestoda</taxon>
        <taxon>Eucestoda</taxon>
        <taxon>Cyclophyllidea</taxon>
        <taxon>Taeniidae</taxon>
        <taxon>Hydatigera</taxon>
    </lineage>
</organism>
<reference evidence="3 4" key="2">
    <citation type="submission" date="2018-11" db="EMBL/GenBank/DDBJ databases">
        <authorList>
            <consortium name="Pathogen Informatics"/>
        </authorList>
    </citation>
    <scope>NUCLEOTIDE SEQUENCE [LARGE SCALE GENOMIC DNA]</scope>
</reference>
<proteinExistence type="predicted"/>
<accession>A0A0R3WRW7</accession>
<evidence type="ECO:0000259" key="2">
    <source>
        <dbReference type="PROSITE" id="PS51462"/>
    </source>
</evidence>
<dbReference type="OrthoDB" id="6499973at2759"/>
<feature type="transmembrane region" description="Helical" evidence="1">
    <location>
        <begin position="12"/>
        <end position="30"/>
    </location>
</feature>
<keyword evidence="4" id="KW-1185">Reference proteome</keyword>
<feature type="domain" description="Nudix hydrolase" evidence="2">
    <location>
        <begin position="223"/>
        <end position="333"/>
    </location>
</feature>
<keyword evidence="1" id="KW-0472">Membrane</keyword>
<dbReference type="Gene3D" id="1.20.1250.20">
    <property type="entry name" value="MFS general substrate transporter like domains"/>
    <property type="match status" value="1"/>
</dbReference>
<dbReference type="PANTHER" id="PTHR11360">
    <property type="entry name" value="MONOCARBOXYLATE TRANSPORTER"/>
    <property type="match status" value="1"/>
</dbReference>
<dbReference type="SUPFAM" id="SSF103473">
    <property type="entry name" value="MFS general substrate transporter"/>
    <property type="match status" value="1"/>
</dbReference>
<evidence type="ECO:0000313" key="3">
    <source>
        <dbReference type="EMBL" id="VDM22742.1"/>
    </source>
</evidence>
<dbReference type="PANTHER" id="PTHR11360:SF284">
    <property type="entry name" value="EG:103B4.3 PROTEIN-RELATED"/>
    <property type="match status" value="1"/>
</dbReference>
<dbReference type="InterPro" id="IPR036259">
    <property type="entry name" value="MFS_trans_sf"/>
</dbReference>
<name>A0A0R3WRW7_HYDTA</name>
<dbReference type="InterPro" id="IPR000086">
    <property type="entry name" value="NUDIX_hydrolase_dom"/>
</dbReference>
<dbReference type="WBParaSite" id="TTAC_0000350701-mRNA-1">
    <property type="protein sequence ID" value="TTAC_0000350701-mRNA-1"/>
    <property type="gene ID" value="TTAC_0000350701"/>
</dbReference>
<evidence type="ECO:0000256" key="1">
    <source>
        <dbReference type="SAM" id="Phobius"/>
    </source>
</evidence>
<evidence type="ECO:0000313" key="5">
    <source>
        <dbReference type="WBParaSite" id="TTAC_0000350701-mRNA-1"/>
    </source>
</evidence>
<feature type="transmembrane region" description="Helical" evidence="1">
    <location>
        <begin position="67"/>
        <end position="89"/>
    </location>
</feature>
<dbReference type="EMBL" id="UYWX01002524">
    <property type="protein sequence ID" value="VDM22742.1"/>
    <property type="molecule type" value="Genomic_DNA"/>
</dbReference>
<dbReference type="SUPFAM" id="SSF55811">
    <property type="entry name" value="Nudix"/>
    <property type="match status" value="1"/>
</dbReference>
<dbReference type="InterPro" id="IPR050327">
    <property type="entry name" value="Proton-linked_MCT"/>
</dbReference>
<feature type="transmembrane region" description="Helical" evidence="1">
    <location>
        <begin position="42"/>
        <end position="61"/>
    </location>
</feature>
<dbReference type="GO" id="GO:0008028">
    <property type="term" value="F:monocarboxylic acid transmembrane transporter activity"/>
    <property type="evidence" value="ECO:0007669"/>
    <property type="project" value="TreeGrafter"/>
</dbReference>
<dbReference type="AlphaFoldDB" id="A0A0R3WRW7"/>
<dbReference type="InterPro" id="IPR015797">
    <property type="entry name" value="NUDIX_hydrolase-like_dom_sf"/>
</dbReference>
<sequence>QKGVEEGRASFLVAAIGIGNTLGRVVFGALAMTRRVRIRLHLYNSSLVICGLITTISCWAVEYPLMLTYNLAFGFFSGSYVTLFSVLLVDLLGIEFLKDSFGLSLLIMGVAVIVGPPIAGAYYNVTVKTLATPLDQVKTSLVQAIELKSMCGTSFTLVIAFPTVVRLTIELHEEGLHYVSPPHDWLKLDASAGLSLVNAEAASSGQSSFPPLNGVNRFWDGVKAHNGVSILIYNKDRESFVFVKQFRPVVFYALLRNLEGENVTDVDAVPHTPIGADGKPIHLSSSKGETLELCAGIVDKADATLEETAVGEIHEECGYRVNPSRLRKVTTGW</sequence>
<dbReference type="PROSITE" id="PS51462">
    <property type="entry name" value="NUDIX"/>
    <property type="match status" value="1"/>
</dbReference>
<dbReference type="Gene3D" id="3.90.79.10">
    <property type="entry name" value="Nucleoside Triphosphate Pyrophosphohydrolase"/>
    <property type="match status" value="1"/>
</dbReference>